<accession>A0A2T2X9D6</accession>
<dbReference type="Pfam" id="PF02826">
    <property type="entry name" value="2-Hacid_dh_C"/>
    <property type="match status" value="1"/>
</dbReference>
<proteinExistence type="predicted"/>
<evidence type="ECO:0000259" key="3">
    <source>
        <dbReference type="Pfam" id="PF02826"/>
    </source>
</evidence>
<dbReference type="CDD" id="cd05300">
    <property type="entry name" value="2-Hacid_dh_1"/>
    <property type="match status" value="1"/>
</dbReference>
<keyword evidence="1" id="KW-0560">Oxidoreductase</keyword>
<feature type="domain" description="D-isomer specific 2-hydroxyacid dehydrogenase NAD-binding" evidence="3">
    <location>
        <begin position="92"/>
        <end position="262"/>
    </location>
</feature>
<dbReference type="PANTHER" id="PTHR43333:SF1">
    <property type="entry name" value="D-ISOMER SPECIFIC 2-HYDROXYACID DEHYDROGENASE NAD-BINDING DOMAIN-CONTAINING PROTEIN"/>
    <property type="match status" value="1"/>
</dbReference>
<dbReference type="InterPro" id="IPR036291">
    <property type="entry name" value="NAD(P)-bd_dom_sf"/>
</dbReference>
<evidence type="ECO:0000313" key="5">
    <source>
        <dbReference type="Proteomes" id="UP000242699"/>
    </source>
</evidence>
<dbReference type="EMBL" id="PXYT01000004">
    <property type="protein sequence ID" value="PSR31089.1"/>
    <property type="molecule type" value="Genomic_DNA"/>
</dbReference>
<protein>
    <submittedName>
        <fullName evidence="4">D-2-hydroxyacid dehydrogenase</fullName>
    </submittedName>
</protein>
<dbReference type="AlphaFoldDB" id="A0A2T2X9D6"/>
<evidence type="ECO:0000256" key="2">
    <source>
        <dbReference type="ARBA" id="ARBA00023027"/>
    </source>
</evidence>
<evidence type="ECO:0000256" key="1">
    <source>
        <dbReference type="ARBA" id="ARBA00023002"/>
    </source>
</evidence>
<organism evidence="4 5">
    <name type="scientific">Sulfobacillus benefaciens</name>
    <dbReference type="NCBI Taxonomy" id="453960"/>
    <lineage>
        <taxon>Bacteria</taxon>
        <taxon>Bacillati</taxon>
        <taxon>Bacillota</taxon>
        <taxon>Clostridia</taxon>
        <taxon>Eubacteriales</taxon>
        <taxon>Clostridiales Family XVII. Incertae Sedis</taxon>
        <taxon>Sulfobacillus</taxon>
    </lineage>
</organism>
<dbReference type="InterPro" id="IPR029753">
    <property type="entry name" value="D-isomer_DH_CS"/>
</dbReference>
<dbReference type="Proteomes" id="UP000242699">
    <property type="component" value="Unassembled WGS sequence"/>
</dbReference>
<comment type="caution">
    <text evidence="4">The sequence shown here is derived from an EMBL/GenBank/DDBJ whole genome shotgun (WGS) entry which is preliminary data.</text>
</comment>
<sequence>MAERLRVMNCPGDIIAPHNVKELEVVIPAAEIIFGWRIPPHLYAQASHLKWVQSMGAGVDDLVSNPHLSPSVVVTRIVGQFGPAIAEFVFSELLAHVRHIDRLRQQQNEHRWQPFPVESLEGRHFGIAGLGSIGRDLVRKAKAFDMTVLGLSRTPRRNVVDHWFSASQWQEFVGTLDYLVVTLPSTPETRHVVDSQVFSHMKSDAIVVNVGRGDVINQEHLTAALLMHQIRGAVLDVFETEPLPADDILWELPNVRVSPHIAGPSLDEKTAQFFLNNVRKYLDHKPLVGLVNREQHY</sequence>
<dbReference type="PROSITE" id="PS00671">
    <property type="entry name" value="D_2_HYDROXYACID_DH_3"/>
    <property type="match status" value="1"/>
</dbReference>
<dbReference type="InterPro" id="IPR006140">
    <property type="entry name" value="D-isomer_DH_NAD-bd"/>
</dbReference>
<name>A0A2T2X9D6_9FIRM</name>
<reference evidence="4 5" key="1">
    <citation type="journal article" date="2014" name="BMC Genomics">
        <title>Comparison of environmental and isolate Sulfobacillus genomes reveals diverse carbon, sulfur, nitrogen, and hydrogen metabolisms.</title>
        <authorList>
            <person name="Justice N.B."/>
            <person name="Norman A."/>
            <person name="Brown C.T."/>
            <person name="Singh A."/>
            <person name="Thomas B.C."/>
            <person name="Banfield J.F."/>
        </authorList>
    </citation>
    <scope>NUCLEOTIDE SEQUENCE [LARGE SCALE GENOMIC DNA]</scope>
    <source>
        <strain evidence="4">AMDSBA1</strain>
    </source>
</reference>
<dbReference type="GO" id="GO:0016616">
    <property type="term" value="F:oxidoreductase activity, acting on the CH-OH group of donors, NAD or NADP as acceptor"/>
    <property type="evidence" value="ECO:0007669"/>
    <property type="project" value="UniProtKB-ARBA"/>
</dbReference>
<dbReference type="Gene3D" id="3.40.50.720">
    <property type="entry name" value="NAD(P)-binding Rossmann-like Domain"/>
    <property type="match status" value="2"/>
</dbReference>
<dbReference type="SUPFAM" id="SSF51735">
    <property type="entry name" value="NAD(P)-binding Rossmann-fold domains"/>
    <property type="match status" value="1"/>
</dbReference>
<evidence type="ECO:0000313" key="4">
    <source>
        <dbReference type="EMBL" id="PSR31089.1"/>
    </source>
</evidence>
<keyword evidence="2" id="KW-0520">NAD</keyword>
<gene>
    <name evidence="4" type="ORF">C7B43_03030</name>
</gene>
<dbReference type="GO" id="GO:0051287">
    <property type="term" value="F:NAD binding"/>
    <property type="evidence" value="ECO:0007669"/>
    <property type="project" value="InterPro"/>
</dbReference>
<dbReference type="SUPFAM" id="SSF52283">
    <property type="entry name" value="Formate/glycerate dehydrogenase catalytic domain-like"/>
    <property type="match status" value="1"/>
</dbReference>
<dbReference type="PANTHER" id="PTHR43333">
    <property type="entry name" value="2-HACID_DH_C DOMAIN-CONTAINING PROTEIN"/>
    <property type="match status" value="1"/>
</dbReference>